<dbReference type="Gene3D" id="3.60.10.10">
    <property type="entry name" value="Endonuclease/exonuclease/phosphatase"/>
    <property type="match status" value="1"/>
</dbReference>
<comment type="caution">
    <text evidence="1">The sequence shown here is derived from an EMBL/GenBank/DDBJ whole genome shotgun (WGS) entry which is preliminary data.</text>
</comment>
<evidence type="ECO:0008006" key="3">
    <source>
        <dbReference type="Google" id="ProtNLM"/>
    </source>
</evidence>
<dbReference type="EMBL" id="BGPR01000018">
    <property type="protein sequence ID" value="GBL79373.1"/>
    <property type="molecule type" value="Genomic_DNA"/>
</dbReference>
<evidence type="ECO:0000313" key="1">
    <source>
        <dbReference type="EMBL" id="GBL79373.1"/>
    </source>
</evidence>
<gene>
    <name evidence="1" type="ORF">AVEN_92565_1</name>
</gene>
<organism evidence="1 2">
    <name type="scientific">Araneus ventricosus</name>
    <name type="common">Orbweaver spider</name>
    <name type="synonym">Epeira ventricosa</name>
    <dbReference type="NCBI Taxonomy" id="182803"/>
    <lineage>
        <taxon>Eukaryota</taxon>
        <taxon>Metazoa</taxon>
        <taxon>Ecdysozoa</taxon>
        <taxon>Arthropoda</taxon>
        <taxon>Chelicerata</taxon>
        <taxon>Arachnida</taxon>
        <taxon>Araneae</taxon>
        <taxon>Araneomorphae</taxon>
        <taxon>Entelegynae</taxon>
        <taxon>Araneoidea</taxon>
        <taxon>Araneidae</taxon>
        <taxon>Araneus</taxon>
    </lineage>
</organism>
<accession>A0A4Y2AHS6</accession>
<dbReference type="OrthoDB" id="6437038at2759"/>
<keyword evidence="2" id="KW-1185">Reference proteome</keyword>
<proteinExistence type="predicted"/>
<evidence type="ECO:0000313" key="2">
    <source>
        <dbReference type="Proteomes" id="UP000499080"/>
    </source>
</evidence>
<protein>
    <recommendedName>
        <fullName evidence="3">Endonuclease/exonuclease/phosphatase domain-containing protein</fullName>
    </recommendedName>
</protein>
<sequence length="140" mass="16416">MVYKKLHYIIVLASEEFGDASVERIPLPPSADLCYRARRGRFVLPYQEFRMASAETGTRTAYFRHLYSFIHDLDIGNYIYSAPICESEWDKSWIDLTLSKNISRENLKNWTVQQEVTASDHDLITYEISYEKIKSVITKH</sequence>
<dbReference type="AlphaFoldDB" id="A0A4Y2AHS6"/>
<dbReference type="SUPFAM" id="SSF56219">
    <property type="entry name" value="DNase I-like"/>
    <property type="match status" value="1"/>
</dbReference>
<name>A0A4Y2AHS6_ARAVE</name>
<dbReference type="InterPro" id="IPR036691">
    <property type="entry name" value="Endo/exonu/phosph_ase_sf"/>
</dbReference>
<reference evidence="1 2" key="1">
    <citation type="journal article" date="2019" name="Sci. Rep.">
        <title>Orb-weaving spider Araneus ventricosus genome elucidates the spidroin gene catalogue.</title>
        <authorList>
            <person name="Kono N."/>
            <person name="Nakamura H."/>
            <person name="Ohtoshi R."/>
            <person name="Moran D.A.P."/>
            <person name="Shinohara A."/>
            <person name="Yoshida Y."/>
            <person name="Fujiwara M."/>
            <person name="Mori M."/>
            <person name="Tomita M."/>
            <person name="Arakawa K."/>
        </authorList>
    </citation>
    <scope>NUCLEOTIDE SEQUENCE [LARGE SCALE GENOMIC DNA]</scope>
</reference>
<dbReference type="Proteomes" id="UP000499080">
    <property type="component" value="Unassembled WGS sequence"/>
</dbReference>